<proteinExistence type="predicted"/>
<evidence type="ECO:0000313" key="2">
    <source>
        <dbReference type="Proteomes" id="UP001274896"/>
    </source>
</evidence>
<dbReference type="AlphaFoldDB" id="A0AAE0QBT0"/>
<feature type="non-terminal residue" evidence="1">
    <location>
        <position position="130"/>
    </location>
</feature>
<dbReference type="PANTHER" id="PTHR47510:SF3">
    <property type="entry name" value="ENDO_EXONUCLEASE_PHOSPHATASE DOMAIN-CONTAINING PROTEIN"/>
    <property type="match status" value="1"/>
</dbReference>
<keyword evidence="2" id="KW-1185">Reference proteome</keyword>
<gene>
    <name evidence="1" type="ORF">QTP70_005360</name>
</gene>
<protein>
    <recommendedName>
        <fullName evidence="3">Reverse transcriptase</fullName>
    </recommendedName>
</protein>
<comment type="caution">
    <text evidence="1">The sequence shown here is derived from an EMBL/GenBank/DDBJ whole genome shotgun (WGS) entry which is preliminary data.</text>
</comment>
<evidence type="ECO:0000313" key="1">
    <source>
        <dbReference type="EMBL" id="KAK3517380.1"/>
    </source>
</evidence>
<dbReference type="EMBL" id="JAUCMX010000018">
    <property type="protein sequence ID" value="KAK3517380.1"/>
    <property type="molecule type" value="Genomic_DNA"/>
</dbReference>
<evidence type="ECO:0008006" key="3">
    <source>
        <dbReference type="Google" id="ProtNLM"/>
    </source>
</evidence>
<organism evidence="1 2">
    <name type="scientific">Hemibagrus guttatus</name>
    <dbReference type="NCBI Taxonomy" id="175788"/>
    <lineage>
        <taxon>Eukaryota</taxon>
        <taxon>Metazoa</taxon>
        <taxon>Chordata</taxon>
        <taxon>Craniata</taxon>
        <taxon>Vertebrata</taxon>
        <taxon>Euteleostomi</taxon>
        <taxon>Actinopterygii</taxon>
        <taxon>Neopterygii</taxon>
        <taxon>Teleostei</taxon>
        <taxon>Ostariophysi</taxon>
        <taxon>Siluriformes</taxon>
        <taxon>Bagridae</taxon>
        <taxon>Hemibagrus</taxon>
    </lineage>
</organism>
<sequence>YGGCSGIIAPQNIYVLNHPNDWLIWLSRGTWEADALNSFYAWFEAQNDVMERKTIPPPEDQVLCLTTADVRRTLCRVNPRKAAGPDNIRGKVLRECAEQLADVFTYIFNISLSSIITTCLKTITIIPLPK</sequence>
<reference evidence="1" key="1">
    <citation type="submission" date="2023-06" db="EMBL/GenBank/DDBJ databases">
        <title>Male Hemibagrus guttatus genome.</title>
        <authorList>
            <person name="Bian C."/>
        </authorList>
    </citation>
    <scope>NUCLEOTIDE SEQUENCE</scope>
    <source>
        <strain evidence="1">Male_cb2023</strain>
        <tissue evidence="1">Muscle</tissue>
    </source>
</reference>
<dbReference type="Proteomes" id="UP001274896">
    <property type="component" value="Unassembled WGS sequence"/>
</dbReference>
<accession>A0AAE0QBT0</accession>
<name>A0AAE0QBT0_9TELE</name>
<dbReference type="PANTHER" id="PTHR47510">
    <property type="entry name" value="REVERSE TRANSCRIPTASE DOMAIN-CONTAINING PROTEIN"/>
    <property type="match status" value="1"/>
</dbReference>